<dbReference type="Pfam" id="PF13175">
    <property type="entry name" value="AAA_15"/>
    <property type="match status" value="1"/>
</dbReference>
<dbReference type="RefSeq" id="WP_095659743.1">
    <property type="nucleotide sequence ID" value="NZ_CP019688.1"/>
</dbReference>
<sequence length="883" mass="95127">MRIHSVVIDNFRAIEHLEMDDLPETGVIIIEGNNEAGKSTILDAITLVLRWPAKSKRQEVKACAPAGRDEGPEVALTATVGQTTFRIRKRWLKKPVSELSVTAPTRAQYTGEEAEAQLEAILSANLDRELAELLFLRQGELEAGAQAAGVSSISTALQAASGSEAVGEEDTELMAAVEKEYRRYFQPKTGKPKADYQALFAAVEAAREAAEGARQQVGALAGYVDEHARRQEEIRRVDAELPGAEEEAVELARAAGEAAQLRDKAQQAGQQLAQARVNFERAENDLEAREALVARVSATEAEAESLRADAEQAREARDAEQARVAQLTEERDAAKQTLDNARERAKAAAKALELIRARRHLRERDELLARVEEADAAYTALVESVPSRVVTDSDINALDAAESELKLQRTLRDTAAAKLDISADRATITVDGSPLDINGTTAVNVFEGTELQLGDFHVVYRAARGTTDSHEAVERAERALQELLEAVGCGTVAEARATRDAHRDHAAELAAATRRREDLLSGSDLATLRAERTALAQRVEQLTAHTSTELSLDDESVAALAAADGDTAVSQAEAAADAAEAKLKPFAERPAHAALVALETKAEAKEHELEAVRAERAAVEEKQSTEELAQALEAARAAVEEAKVVADSLAADAAAANPDIAEQLARGAENRVATLQDRRAQAQNRLIELGGRIEMAEGAAERLDRAEAELEKAESDLERATRRADAARLLRETMVAHRDAARARYTAPFNDAVRKHASVIFGPTVDFNFGDQLEVTARTVDGVTVPLTDLSGGTKEQLALLTRFAIADLVTGSGETAPVPVVVDDALGATDPDRLGLMNVLFEQVGQKAQVLVLTCFPQRFDRVNAAKRLSMDELKLRNAGSA</sequence>
<name>A0A1Q2HVY0_9CORY</name>
<dbReference type="Proteomes" id="UP000217209">
    <property type="component" value="Chromosome"/>
</dbReference>
<dbReference type="GO" id="GO:0016887">
    <property type="term" value="F:ATP hydrolysis activity"/>
    <property type="evidence" value="ECO:0007669"/>
    <property type="project" value="InterPro"/>
</dbReference>
<evidence type="ECO:0000259" key="2">
    <source>
        <dbReference type="Pfam" id="PF13175"/>
    </source>
</evidence>
<feature type="coiled-coil region" evidence="1">
    <location>
        <begin position="595"/>
        <end position="730"/>
    </location>
</feature>
<evidence type="ECO:0000313" key="4">
    <source>
        <dbReference type="Proteomes" id="UP000217209"/>
    </source>
</evidence>
<dbReference type="InterPro" id="IPR027417">
    <property type="entry name" value="P-loop_NTPase"/>
</dbReference>
<proteinExistence type="predicted"/>
<dbReference type="SUPFAM" id="SSF52540">
    <property type="entry name" value="P-loop containing nucleoside triphosphate hydrolases"/>
    <property type="match status" value="1"/>
</dbReference>
<dbReference type="Gene3D" id="3.40.50.300">
    <property type="entry name" value="P-loop containing nucleotide triphosphate hydrolases"/>
    <property type="match status" value="2"/>
</dbReference>
<dbReference type="GO" id="GO:0006302">
    <property type="term" value="P:double-strand break repair"/>
    <property type="evidence" value="ECO:0007669"/>
    <property type="project" value="InterPro"/>
</dbReference>
<protein>
    <submittedName>
        <fullName evidence="3">Chromosome segregation protein</fullName>
    </submittedName>
</protein>
<dbReference type="KEGG" id="cgv:CGLAU_05095"/>
<evidence type="ECO:0000313" key="3">
    <source>
        <dbReference type="EMBL" id="AQQ14993.1"/>
    </source>
</evidence>
<gene>
    <name evidence="3" type="ORF">CGLAU_05095</name>
</gene>
<feature type="domain" description="Endonuclease GajA/Old nuclease/RecF-like AAA" evidence="2">
    <location>
        <begin position="1"/>
        <end position="50"/>
    </location>
</feature>
<dbReference type="AlphaFoldDB" id="A0A1Q2HVY0"/>
<accession>A0A1Q2HVY0</accession>
<dbReference type="PANTHER" id="PTHR41259:SF1">
    <property type="entry name" value="DOUBLE-STRAND BREAK REPAIR RAD50 ATPASE, PUTATIVE-RELATED"/>
    <property type="match status" value="1"/>
</dbReference>
<reference evidence="3 4" key="1">
    <citation type="submission" date="2016-12" db="EMBL/GenBank/DDBJ databases">
        <authorList>
            <person name="Song W.-J."/>
            <person name="Kurnit D.M."/>
        </authorList>
    </citation>
    <scope>NUCLEOTIDE SEQUENCE [LARGE SCALE GENOMIC DNA]</scope>
    <source>
        <strain evidence="3 4">DSM 30827</strain>
    </source>
</reference>
<evidence type="ECO:0000256" key="1">
    <source>
        <dbReference type="SAM" id="Coils"/>
    </source>
</evidence>
<feature type="coiled-coil region" evidence="1">
    <location>
        <begin position="244"/>
        <end position="377"/>
    </location>
</feature>
<keyword evidence="1" id="KW-0175">Coiled coil</keyword>
<dbReference type="OrthoDB" id="3177877at2"/>
<organism evidence="3 4">
    <name type="scientific">Corynebacterium glaucum</name>
    <dbReference type="NCBI Taxonomy" id="187491"/>
    <lineage>
        <taxon>Bacteria</taxon>
        <taxon>Bacillati</taxon>
        <taxon>Actinomycetota</taxon>
        <taxon>Actinomycetes</taxon>
        <taxon>Mycobacteriales</taxon>
        <taxon>Corynebacteriaceae</taxon>
        <taxon>Corynebacterium</taxon>
    </lineage>
</organism>
<dbReference type="EMBL" id="CP019688">
    <property type="protein sequence ID" value="AQQ14993.1"/>
    <property type="molecule type" value="Genomic_DNA"/>
</dbReference>
<dbReference type="InterPro" id="IPR041685">
    <property type="entry name" value="AAA_GajA/Old/RecF-like"/>
</dbReference>
<dbReference type="PANTHER" id="PTHR41259">
    <property type="entry name" value="DOUBLE-STRAND BREAK REPAIR RAD50 ATPASE, PUTATIVE-RELATED"/>
    <property type="match status" value="1"/>
</dbReference>
<keyword evidence="4" id="KW-1185">Reference proteome</keyword>